<dbReference type="Pfam" id="PF10595">
    <property type="entry name" value="FAM161A_B"/>
    <property type="match status" value="1"/>
</dbReference>
<dbReference type="GO" id="GO:0036064">
    <property type="term" value="C:ciliary basal body"/>
    <property type="evidence" value="ECO:0007669"/>
    <property type="project" value="TreeGrafter"/>
</dbReference>
<feature type="compositionally biased region" description="Polar residues" evidence="13">
    <location>
        <begin position="389"/>
        <end position="402"/>
    </location>
</feature>
<dbReference type="Proteomes" id="UP000314987">
    <property type="component" value="Unassembled WGS sequence"/>
</dbReference>
<dbReference type="OrthoDB" id="2150121at2759"/>
<evidence type="ECO:0000256" key="5">
    <source>
        <dbReference type="ARBA" id="ARBA00022794"/>
    </source>
</evidence>
<feature type="region of interest" description="Disordered" evidence="13">
    <location>
        <begin position="21"/>
        <end position="56"/>
    </location>
</feature>
<feature type="coiled-coil region" evidence="12">
    <location>
        <begin position="539"/>
        <end position="609"/>
    </location>
</feature>
<keyword evidence="4" id="KW-0963">Cytoplasm</keyword>
<evidence type="ECO:0000256" key="4">
    <source>
        <dbReference type="ARBA" id="ARBA00022490"/>
    </source>
</evidence>
<reference evidence="15" key="1">
    <citation type="submission" date="2018-12" db="EMBL/GenBank/DDBJ databases">
        <authorList>
            <person name="Yazar S."/>
        </authorList>
    </citation>
    <scope>NUCLEOTIDE SEQUENCE [LARGE SCALE GENOMIC DNA]</scope>
</reference>
<dbReference type="RefSeq" id="XP_027721367.1">
    <property type="nucleotide sequence ID" value="XM_027865566.1"/>
</dbReference>
<dbReference type="Ensembl" id="ENSVURT00010020225.1">
    <property type="protein sequence ID" value="ENSVURP00010017804.1"/>
    <property type="gene ID" value="ENSVURG00010013612.1"/>
</dbReference>
<feature type="compositionally biased region" description="Basic and acidic residues" evidence="13">
    <location>
        <begin position="22"/>
        <end position="31"/>
    </location>
</feature>
<evidence type="ECO:0000256" key="9">
    <source>
        <dbReference type="ARBA" id="ARBA00023273"/>
    </source>
</evidence>
<evidence type="ECO:0000256" key="7">
    <source>
        <dbReference type="ARBA" id="ARBA00023069"/>
    </source>
</evidence>
<keyword evidence="8" id="KW-0206">Cytoskeleton</keyword>
<feature type="compositionally biased region" description="Acidic residues" evidence="13">
    <location>
        <begin position="40"/>
        <end position="55"/>
    </location>
</feature>
<dbReference type="OMA" id="RENRWPY"/>
<evidence type="ECO:0000313" key="15">
    <source>
        <dbReference type="Proteomes" id="UP000314987"/>
    </source>
</evidence>
<dbReference type="GeneTree" id="ENSGT00940000157824"/>
<proteinExistence type="inferred from homology"/>
<evidence type="ECO:0000256" key="11">
    <source>
        <dbReference type="ARBA" id="ARBA00039949"/>
    </source>
</evidence>
<evidence type="ECO:0000256" key="10">
    <source>
        <dbReference type="ARBA" id="ARBA00037165"/>
    </source>
</evidence>
<dbReference type="STRING" id="29139.ENSVURP00010017804"/>
<dbReference type="InterPro" id="IPR051655">
    <property type="entry name" value="FAM161"/>
</dbReference>
<protein>
    <recommendedName>
        <fullName evidence="11">Protein FAM161A</fullName>
    </recommendedName>
</protein>
<feature type="region of interest" description="Disordered" evidence="13">
    <location>
        <begin position="497"/>
        <end position="526"/>
    </location>
</feature>
<dbReference type="GeneID" id="114045511"/>
<accession>A0A4X2KZN1</accession>
<evidence type="ECO:0000256" key="8">
    <source>
        <dbReference type="ARBA" id="ARBA00023212"/>
    </source>
</evidence>
<evidence type="ECO:0000256" key="1">
    <source>
        <dbReference type="ARBA" id="ARBA00004114"/>
    </source>
</evidence>
<keyword evidence="15" id="KW-1185">Reference proteome</keyword>
<feature type="coiled-coil region" evidence="12">
    <location>
        <begin position="84"/>
        <end position="111"/>
    </location>
</feature>
<evidence type="ECO:0000256" key="12">
    <source>
        <dbReference type="SAM" id="Coils"/>
    </source>
</evidence>
<dbReference type="InterPro" id="IPR019579">
    <property type="entry name" value="FAM161A/B"/>
</dbReference>
<comment type="subcellular location">
    <subcellularLocation>
        <location evidence="2">Cytoplasm</location>
        <location evidence="2">Cytoskeleton</location>
        <location evidence="2">Cilium basal body</location>
    </subcellularLocation>
    <subcellularLocation>
        <location evidence="1">Cytoplasm</location>
        <location evidence="1">Cytoskeleton</location>
        <location evidence="1">Microtubule organizing center</location>
        <location evidence="1">Centrosome</location>
        <location evidence="1">Centriole</location>
    </subcellularLocation>
</comment>
<gene>
    <name evidence="14" type="primary">FAM161A</name>
</gene>
<keyword evidence="6 12" id="KW-0175">Coiled coil</keyword>
<dbReference type="PANTHER" id="PTHR21501">
    <property type="entry name" value="PROTEIN FAM-161"/>
    <property type="match status" value="1"/>
</dbReference>
<feature type="region of interest" description="Disordered" evidence="13">
    <location>
        <begin position="389"/>
        <end position="416"/>
    </location>
</feature>
<evidence type="ECO:0000256" key="13">
    <source>
        <dbReference type="SAM" id="MobiDB-lite"/>
    </source>
</evidence>
<evidence type="ECO:0000256" key="3">
    <source>
        <dbReference type="ARBA" id="ARBA00006663"/>
    </source>
</evidence>
<comment type="function">
    <text evidence="10">Involved in ciliogenesis.</text>
</comment>
<dbReference type="PANTHER" id="PTHR21501:SF3">
    <property type="entry name" value="PROTEIN FAM161A"/>
    <property type="match status" value="1"/>
</dbReference>
<reference evidence="14" key="2">
    <citation type="submission" date="2025-08" db="UniProtKB">
        <authorList>
            <consortium name="Ensembl"/>
        </authorList>
    </citation>
    <scope>IDENTIFICATION</scope>
</reference>
<dbReference type="CTD" id="84140"/>
<reference evidence="14" key="3">
    <citation type="submission" date="2025-09" db="UniProtKB">
        <authorList>
            <consortium name="Ensembl"/>
        </authorList>
    </citation>
    <scope>IDENTIFICATION</scope>
</reference>
<dbReference type="GO" id="GO:0044782">
    <property type="term" value="P:cilium organization"/>
    <property type="evidence" value="ECO:0007669"/>
    <property type="project" value="TreeGrafter"/>
</dbReference>
<dbReference type="AlphaFoldDB" id="A0A4X2KZN1"/>
<keyword evidence="9" id="KW-0966">Cell projection</keyword>
<comment type="similarity">
    <text evidence="3">Belongs to the FAM161 family.</text>
</comment>
<organism evidence="14 15">
    <name type="scientific">Vombatus ursinus</name>
    <name type="common">Common wombat</name>
    <dbReference type="NCBI Taxonomy" id="29139"/>
    <lineage>
        <taxon>Eukaryota</taxon>
        <taxon>Metazoa</taxon>
        <taxon>Chordata</taxon>
        <taxon>Craniata</taxon>
        <taxon>Vertebrata</taxon>
        <taxon>Euteleostomi</taxon>
        <taxon>Mammalia</taxon>
        <taxon>Metatheria</taxon>
        <taxon>Diprotodontia</taxon>
        <taxon>Vombatidae</taxon>
        <taxon>Vombatus</taxon>
    </lineage>
</organism>
<feature type="compositionally biased region" description="Basic and acidic residues" evidence="13">
    <location>
        <begin position="669"/>
        <end position="680"/>
    </location>
</feature>
<evidence type="ECO:0000256" key="6">
    <source>
        <dbReference type="ARBA" id="ARBA00023054"/>
    </source>
</evidence>
<sequence length="687" mass="81078">MDASRRAAEVLASLTFQAPLDPRSRSSRFDFYEQDGVGENTEEEATEEEEDDFDTDISMVDEQSLHENRSYEDLVSTSEICDSNQEYYRKLEELKAAHMKAMAKLEKLYQNKLHLKGVQPETTKEEMPGACFNSVWISSSYQPAILQKSFSEPDLNQPSSISVSDMSETGFSNIERENMNAVKMMTSAKEYIKNMWNNFSVKDYAYTHSDSSDSPIVEKSEKKPKEWVPKITVPKPFQMTIREDRKKEEWLKAQSEREMAFKLLKKQEEEELARKKRFRANPVPESVFRPLYHEILERDEERKKSVKERSRKILLTSQRPFTFIAREERKKEARKVQLADALEPEKRKNQFKAKPVPRSTYSSTLSDRLKEEEFFRDIRIHVRAQELLRNSSLPRNMKAHQSPSKRKPKHPEQGEKTRYRNRVKYQVPDFRTLHTKFQKQLLEQKNPRPTTVCEPFDLLTLRIPSKKEKILEDIQADEERLKETRWPYLSPRGKVRARRSKTKYPFCESSESESPRPTVSSRRRQQAIRTSLEEKKTLEEDQKRNLAMQSQRMRELQKLLMARARAIDTHQSLAQMSKSRMTTLRKNEKERMKEYLEELEEIEKRLQKKPLLLERVAQKNARISAEKCYSNTLRGLGLCDEFVSKKGQNAEYLTNQEIENCSEDEVSFDEDKLGEHWRENDQEDFVS</sequence>
<evidence type="ECO:0000256" key="2">
    <source>
        <dbReference type="ARBA" id="ARBA00004120"/>
    </source>
</evidence>
<keyword evidence="5" id="KW-0970">Cilium biogenesis/degradation</keyword>
<name>A0A4X2KZN1_VOMUR</name>
<dbReference type="GO" id="GO:0032391">
    <property type="term" value="C:photoreceptor connecting cilium"/>
    <property type="evidence" value="ECO:0007669"/>
    <property type="project" value="TreeGrafter"/>
</dbReference>
<dbReference type="GO" id="GO:0005814">
    <property type="term" value="C:centriole"/>
    <property type="evidence" value="ECO:0007669"/>
    <property type="project" value="UniProtKB-SubCell"/>
</dbReference>
<evidence type="ECO:0000313" key="14">
    <source>
        <dbReference type="Ensembl" id="ENSVURP00010017804.1"/>
    </source>
</evidence>
<feature type="region of interest" description="Disordered" evidence="13">
    <location>
        <begin position="663"/>
        <end position="687"/>
    </location>
</feature>
<keyword evidence="7" id="KW-0969">Cilium</keyword>